<dbReference type="InterPro" id="IPR019269">
    <property type="entry name" value="BLOC1_su2"/>
</dbReference>
<feature type="region of interest" description="Disordered" evidence="3">
    <location>
        <begin position="1"/>
        <end position="25"/>
    </location>
</feature>
<evidence type="ECO:0000256" key="1">
    <source>
        <dbReference type="ARBA" id="ARBA00008468"/>
    </source>
</evidence>
<dbReference type="GO" id="GO:0000930">
    <property type="term" value="C:gamma-tubulin complex"/>
    <property type="evidence" value="ECO:0007669"/>
    <property type="project" value="TreeGrafter"/>
</dbReference>
<name>A0AAV5W164_9BILA</name>
<protein>
    <recommendedName>
        <fullName evidence="6">Biogenesis of lysosome-related organelles complex 1 subunit 2</fullName>
    </recommendedName>
</protein>
<dbReference type="GO" id="GO:0031083">
    <property type="term" value="C:BLOC-1 complex"/>
    <property type="evidence" value="ECO:0007669"/>
    <property type="project" value="TreeGrafter"/>
</dbReference>
<keyword evidence="2" id="KW-0175">Coiled coil</keyword>
<dbReference type="EMBL" id="BTSY01000004">
    <property type="protein sequence ID" value="GMT24045.1"/>
    <property type="molecule type" value="Genomic_DNA"/>
</dbReference>
<organism evidence="4 5">
    <name type="scientific">Pristionchus fissidentatus</name>
    <dbReference type="NCBI Taxonomy" id="1538716"/>
    <lineage>
        <taxon>Eukaryota</taxon>
        <taxon>Metazoa</taxon>
        <taxon>Ecdysozoa</taxon>
        <taxon>Nematoda</taxon>
        <taxon>Chromadorea</taxon>
        <taxon>Rhabditida</taxon>
        <taxon>Rhabditina</taxon>
        <taxon>Diplogasteromorpha</taxon>
        <taxon>Diplogasteroidea</taxon>
        <taxon>Neodiplogasteridae</taxon>
        <taxon>Pristionchus</taxon>
    </lineage>
</organism>
<reference evidence="4" key="1">
    <citation type="submission" date="2023-10" db="EMBL/GenBank/DDBJ databases">
        <title>Genome assembly of Pristionchus species.</title>
        <authorList>
            <person name="Yoshida K."/>
            <person name="Sommer R.J."/>
        </authorList>
    </citation>
    <scope>NUCLEOTIDE SEQUENCE</scope>
    <source>
        <strain evidence="4">RS5133</strain>
    </source>
</reference>
<feature type="non-terminal residue" evidence="4">
    <location>
        <position position="1"/>
    </location>
</feature>
<dbReference type="GO" id="GO:0099078">
    <property type="term" value="C:BORC complex"/>
    <property type="evidence" value="ECO:0007669"/>
    <property type="project" value="TreeGrafter"/>
</dbReference>
<dbReference type="PANTHER" id="PTHR46479:SF1">
    <property type="entry name" value="BIOGENESIS OF LYSOSOME-RELATED ORGANELLES COMPLEX 1 SUBUNIT 2"/>
    <property type="match status" value="1"/>
</dbReference>
<accession>A0AAV5W164</accession>
<gene>
    <name evidence="4" type="ORF">PFISCL1PPCAC_15342</name>
</gene>
<proteinExistence type="inferred from homology"/>
<dbReference type="Proteomes" id="UP001432322">
    <property type="component" value="Unassembled WGS sequence"/>
</dbReference>
<evidence type="ECO:0000313" key="4">
    <source>
        <dbReference type="EMBL" id="GMT24045.1"/>
    </source>
</evidence>
<dbReference type="GO" id="GO:0032418">
    <property type="term" value="P:lysosome localization"/>
    <property type="evidence" value="ECO:0007669"/>
    <property type="project" value="TreeGrafter"/>
</dbReference>
<evidence type="ECO:0000256" key="3">
    <source>
        <dbReference type="SAM" id="MobiDB-lite"/>
    </source>
</evidence>
<dbReference type="Pfam" id="PF10046">
    <property type="entry name" value="BLOC1_2"/>
    <property type="match status" value="1"/>
</dbReference>
<dbReference type="GO" id="GO:0043015">
    <property type="term" value="F:gamma-tubulin binding"/>
    <property type="evidence" value="ECO:0007669"/>
    <property type="project" value="TreeGrafter"/>
</dbReference>
<sequence length="136" mass="15506">LRMAEINERASVSQPSSPPPGPTHEIAKLADEAQDRLSALLHAQISSTVEEYKLIEEMNKVTAKRYEDMKIVAEGVGEKLKKLDISYDAIRPYLRQVHELDEGTKRLEDALTKMENYVTNLEQKLSNLKLAREQQE</sequence>
<evidence type="ECO:0000313" key="5">
    <source>
        <dbReference type="Proteomes" id="UP001432322"/>
    </source>
</evidence>
<evidence type="ECO:0000256" key="2">
    <source>
        <dbReference type="SAM" id="Coils"/>
    </source>
</evidence>
<feature type="coiled-coil region" evidence="2">
    <location>
        <begin position="104"/>
        <end position="134"/>
    </location>
</feature>
<comment type="caution">
    <text evidence="4">The sequence shown here is derived from an EMBL/GenBank/DDBJ whole genome shotgun (WGS) entry which is preliminary data.</text>
</comment>
<dbReference type="PANTHER" id="PTHR46479">
    <property type="entry name" value="BIOGENESIS OF LYSOSOME-RELATED ORGANELLES COMPLEX 1 SUBUNIT 2"/>
    <property type="match status" value="1"/>
</dbReference>
<keyword evidence="5" id="KW-1185">Reference proteome</keyword>
<evidence type="ECO:0008006" key="6">
    <source>
        <dbReference type="Google" id="ProtNLM"/>
    </source>
</evidence>
<dbReference type="GO" id="GO:0016197">
    <property type="term" value="P:endosomal transport"/>
    <property type="evidence" value="ECO:0007669"/>
    <property type="project" value="TreeGrafter"/>
</dbReference>
<comment type="similarity">
    <text evidence="1">Belongs to the BLOC1S2 family.</text>
</comment>
<dbReference type="AlphaFoldDB" id="A0AAV5W164"/>